<dbReference type="AlphaFoldDB" id="A0A2M8LDQ7"/>
<sequence>MPQAAPHWIALAHLLDPVQLQKLYRFTNNGETAWQIGEGDLRMFGFAKTTIERFTDERNKAQLETYSARLNDTGITAVTITDPSYPAPLQQLFDAPIVLFYRGTLPAEKELALAVVGTRRFSSTGKNVTIQFVRALAKSNLTIVSGLARGIDGLAHEATLEMKGRAVAVLGSSVADKDIYPWKHRNLAKRIAEQNGLVISEYPPGVGPARHHFPARNRIIAGLTLGTLVIEAPKHSGALITARQALEYNREVMAVPGPIFEASSEGTNELIKLGARVITSVSDIIEALNLEEDNSLPQPSAAPVYLSPTEETVLAVLSRQPVHIDALAEQLPLSATDLLATLSLLEMKDAVRDIGGKQFVRL</sequence>
<dbReference type="PANTHER" id="PTHR43022">
    <property type="entry name" value="PROTEIN SMF"/>
    <property type="match status" value="1"/>
</dbReference>
<dbReference type="PANTHER" id="PTHR43022:SF1">
    <property type="entry name" value="PROTEIN SMF"/>
    <property type="match status" value="1"/>
</dbReference>
<dbReference type="Gene3D" id="1.10.10.10">
    <property type="entry name" value="Winged helix-like DNA-binding domain superfamily/Winged helix DNA-binding domain"/>
    <property type="match status" value="1"/>
</dbReference>
<dbReference type="Pfam" id="PF17782">
    <property type="entry name" value="WHD_DprA"/>
    <property type="match status" value="1"/>
</dbReference>
<dbReference type="Gene3D" id="3.40.50.450">
    <property type="match status" value="1"/>
</dbReference>
<dbReference type="InterPro" id="IPR036388">
    <property type="entry name" value="WH-like_DNA-bd_sf"/>
</dbReference>
<evidence type="ECO:0000256" key="1">
    <source>
        <dbReference type="ARBA" id="ARBA00006525"/>
    </source>
</evidence>
<evidence type="ECO:0000259" key="2">
    <source>
        <dbReference type="Pfam" id="PF02481"/>
    </source>
</evidence>
<protein>
    <submittedName>
        <fullName evidence="4">DNA-protecting protein DprA</fullName>
    </submittedName>
</protein>
<evidence type="ECO:0000313" key="4">
    <source>
        <dbReference type="EMBL" id="PJE75563.1"/>
    </source>
</evidence>
<dbReference type="NCBIfam" id="TIGR00732">
    <property type="entry name" value="dprA"/>
    <property type="match status" value="1"/>
</dbReference>
<feature type="domain" description="DprA winged helix" evidence="3">
    <location>
        <begin position="298"/>
        <end position="356"/>
    </location>
</feature>
<dbReference type="InterPro" id="IPR041614">
    <property type="entry name" value="DprA_WH"/>
</dbReference>
<name>A0A2M8LDQ7_9BACT</name>
<evidence type="ECO:0000259" key="3">
    <source>
        <dbReference type="Pfam" id="PF17782"/>
    </source>
</evidence>
<dbReference type="EMBL" id="PFET01000013">
    <property type="protein sequence ID" value="PJE75563.1"/>
    <property type="molecule type" value="Genomic_DNA"/>
</dbReference>
<dbReference type="InterPro" id="IPR003488">
    <property type="entry name" value="DprA"/>
</dbReference>
<dbReference type="Proteomes" id="UP000231152">
    <property type="component" value="Unassembled WGS sequence"/>
</dbReference>
<gene>
    <name evidence="4" type="primary">dprA</name>
    <name evidence="4" type="ORF">COV04_04000</name>
</gene>
<dbReference type="InterPro" id="IPR057666">
    <property type="entry name" value="DrpA_SLOG"/>
</dbReference>
<dbReference type="SUPFAM" id="SSF102405">
    <property type="entry name" value="MCP/YpsA-like"/>
    <property type="match status" value="1"/>
</dbReference>
<proteinExistence type="inferred from homology"/>
<dbReference type="GO" id="GO:0009294">
    <property type="term" value="P:DNA-mediated transformation"/>
    <property type="evidence" value="ECO:0007669"/>
    <property type="project" value="InterPro"/>
</dbReference>
<accession>A0A2M8LDQ7</accession>
<comment type="similarity">
    <text evidence="1">Belongs to the DprA/Smf family.</text>
</comment>
<feature type="domain" description="Smf/DprA SLOG" evidence="2">
    <location>
        <begin position="78"/>
        <end position="288"/>
    </location>
</feature>
<comment type="caution">
    <text evidence="4">The sequence shown here is derived from an EMBL/GenBank/DDBJ whole genome shotgun (WGS) entry which is preliminary data.</text>
</comment>
<evidence type="ECO:0000313" key="5">
    <source>
        <dbReference type="Proteomes" id="UP000231152"/>
    </source>
</evidence>
<dbReference type="Pfam" id="PF02481">
    <property type="entry name" value="DNA_processg_A"/>
    <property type="match status" value="1"/>
</dbReference>
<organism evidence="4 5">
    <name type="scientific">Candidatus Uhrbacteria bacterium CG10_big_fil_rev_8_21_14_0_10_48_11</name>
    <dbReference type="NCBI Taxonomy" id="1975037"/>
    <lineage>
        <taxon>Bacteria</taxon>
        <taxon>Candidatus Uhriibacteriota</taxon>
    </lineage>
</organism>
<reference evidence="4 5" key="1">
    <citation type="submission" date="2017-09" db="EMBL/GenBank/DDBJ databases">
        <title>Depth-based differentiation of microbial function through sediment-hosted aquifers and enrichment of novel symbionts in the deep terrestrial subsurface.</title>
        <authorList>
            <person name="Probst A.J."/>
            <person name="Ladd B."/>
            <person name="Jarett J.K."/>
            <person name="Geller-Mcgrath D.E."/>
            <person name="Sieber C.M."/>
            <person name="Emerson J.B."/>
            <person name="Anantharaman K."/>
            <person name="Thomas B.C."/>
            <person name="Malmstrom R."/>
            <person name="Stieglmeier M."/>
            <person name="Klingl A."/>
            <person name="Woyke T."/>
            <person name="Ryan C.M."/>
            <person name="Banfield J.F."/>
        </authorList>
    </citation>
    <scope>NUCLEOTIDE SEQUENCE [LARGE SCALE GENOMIC DNA]</scope>
    <source>
        <strain evidence="4">CG10_big_fil_rev_8_21_14_0_10_48_11</strain>
    </source>
</reference>